<feature type="binding site" evidence="13">
    <location>
        <position position="117"/>
    </location>
    <ligand>
        <name>Mg(2+)</name>
        <dbReference type="ChEBI" id="CHEBI:18420"/>
    </ligand>
</feature>
<evidence type="ECO:0000259" key="15">
    <source>
        <dbReference type="PROSITE" id="PS50142"/>
    </source>
</evidence>
<dbReference type="PROSITE" id="PS00517">
    <property type="entry name" value="RNASE_3_1"/>
    <property type="match status" value="1"/>
</dbReference>
<keyword evidence="5 13" id="KW-0819">tRNA processing</keyword>
<feature type="active site" evidence="13">
    <location>
        <position position="120"/>
    </location>
</feature>
<protein>
    <recommendedName>
        <fullName evidence="13">Ribonuclease 3</fullName>
        <ecNumber evidence="13">3.1.26.3</ecNumber>
    </recommendedName>
    <alternativeName>
        <fullName evidence="13">Ribonuclease III</fullName>
        <shortName evidence="13">RNase III</shortName>
    </alternativeName>
</protein>
<dbReference type="GO" id="GO:0046872">
    <property type="term" value="F:metal ion binding"/>
    <property type="evidence" value="ECO:0007669"/>
    <property type="project" value="UniProtKB-KW"/>
</dbReference>
<comment type="cofactor">
    <cofactor evidence="13">
        <name>Mg(2+)</name>
        <dbReference type="ChEBI" id="CHEBI:18420"/>
    </cofactor>
</comment>
<evidence type="ECO:0000256" key="7">
    <source>
        <dbReference type="ARBA" id="ARBA00022723"/>
    </source>
</evidence>
<dbReference type="Gene3D" id="3.30.160.20">
    <property type="match status" value="1"/>
</dbReference>
<dbReference type="Pfam" id="PF14622">
    <property type="entry name" value="Ribonucleas_3_3"/>
    <property type="match status" value="1"/>
</dbReference>
<dbReference type="CDD" id="cd10845">
    <property type="entry name" value="DSRM_RNAse_III_family"/>
    <property type="match status" value="1"/>
</dbReference>
<evidence type="ECO:0000256" key="4">
    <source>
        <dbReference type="ARBA" id="ARBA00022664"/>
    </source>
</evidence>
<dbReference type="GO" id="GO:0008033">
    <property type="term" value="P:tRNA processing"/>
    <property type="evidence" value="ECO:0007669"/>
    <property type="project" value="UniProtKB-KW"/>
</dbReference>
<name>A0A2K8NV98_9MOLU</name>
<keyword evidence="4 13" id="KW-0507">mRNA processing</keyword>
<dbReference type="GO" id="GO:0006364">
    <property type="term" value="P:rRNA processing"/>
    <property type="evidence" value="ECO:0007669"/>
    <property type="project" value="UniProtKB-UniRule"/>
</dbReference>
<evidence type="ECO:0000259" key="14">
    <source>
        <dbReference type="PROSITE" id="PS50137"/>
    </source>
</evidence>
<accession>A0A2K8NV98</accession>
<proteinExistence type="inferred from homology"/>
<keyword evidence="9 13" id="KW-0378">Hydrolase</keyword>
<dbReference type="GO" id="GO:0005737">
    <property type="term" value="C:cytoplasm"/>
    <property type="evidence" value="ECO:0007669"/>
    <property type="project" value="UniProtKB-SubCell"/>
</dbReference>
<keyword evidence="3 13" id="KW-0698">rRNA processing</keyword>
<comment type="similarity">
    <text evidence="2">Belongs to the ribonuclease III family.</text>
</comment>
<feature type="binding site" evidence="13">
    <location>
        <position position="120"/>
    </location>
    <ligand>
        <name>Mg(2+)</name>
        <dbReference type="ChEBI" id="CHEBI:18420"/>
    </ligand>
</feature>
<comment type="function">
    <text evidence="12 13">Digests double-stranded RNA. Involved in the processing of primary rRNA transcript to yield the immediate precursors to the large and small rRNAs (23S and 16S). Processes some mRNAs, and tRNAs when they are encoded in the rRNA operon. Processes pre-crRNA and tracrRNA of type II CRISPR loci if present in the organism.</text>
</comment>
<dbReference type="Pfam" id="PF00035">
    <property type="entry name" value="dsrm"/>
    <property type="match status" value="1"/>
</dbReference>
<dbReference type="PANTHER" id="PTHR14950:SF37">
    <property type="entry name" value="ENDORIBONUCLEASE DICER"/>
    <property type="match status" value="1"/>
</dbReference>
<dbReference type="EMBL" id="CP024963">
    <property type="protein sequence ID" value="ATZ17088.1"/>
    <property type="molecule type" value="Genomic_DNA"/>
</dbReference>
<dbReference type="GO" id="GO:0006397">
    <property type="term" value="P:mRNA processing"/>
    <property type="evidence" value="ECO:0007669"/>
    <property type="project" value="UniProtKB-UniRule"/>
</dbReference>
<dbReference type="Gene3D" id="1.10.1520.10">
    <property type="entry name" value="Ribonuclease III domain"/>
    <property type="match status" value="1"/>
</dbReference>
<dbReference type="PANTHER" id="PTHR14950">
    <property type="entry name" value="DICER-RELATED"/>
    <property type="match status" value="1"/>
</dbReference>
<feature type="domain" description="RNase III" evidence="15">
    <location>
        <begin position="4"/>
        <end position="131"/>
    </location>
</feature>
<sequence>MMTLEEFLQQYDIKIKNRHLYDEALTHNSFSNEKHLKYTYQRLEFLGDSLLQMYVSLYFFRNHPKLKEGVLTKSRSNIVREESLAMIARQINLGNYIRLGQGELNSKGYDKDSILSDVFESITAAIYLDQGEEKTLNWLNKTLFKIMNNDQLLEKTKDYKSELQELLQANKRTDLKYIVDLENHMDAESKIEYTISVYLEDQKLGTGIGFSKQQAEQRAAKDSLSKLKIR</sequence>
<dbReference type="PROSITE" id="PS50142">
    <property type="entry name" value="RNASE_3_2"/>
    <property type="match status" value="1"/>
</dbReference>
<keyword evidence="17" id="KW-1185">Reference proteome</keyword>
<dbReference type="AlphaFoldDB" id="A0A2K8NV98"/>
<evidence type="ECO:0000313" key="16">
    <source>
        <dbReference type="EMBL" id="ATZ17088.1"/>
    </source>
</evidence>
<dbReference type="SMART" id="SM00358">
    <property type="entry name" value="DSRM"/>
    <property type="match status" value="1"/>
</dbReference>
<keyword evidence="10 13" id="KW-0460">Magnesium</keyword>
<keyword evidence="6 13" id="KW-0540">Nuclease</keyword>
<dbReference type="SUPFAM" id="SSF69065">
    <property type="entry name" value="RNase III domain-like"/>
    <property type="match status" value="1"/>
</dbReference>
<evidence type="ECO:0000256" key="10">
    <source>
        <dbReference type="ARBA" id="ARBA00022842"/>
    </source>
</evidence>
<dbReference type="Proteomes" id="UP000232063">
    <property type="component" value="Chromosome"/>
</dbReference>
<evidence type="ECO:0000256" key="12">
    <source>
        <dbReference type="ARBA" id="ARBA00049596"/>
    </source>
</evidence>
<comment type="subunit">
    <text evidence="13">Homodimer.</text>
</comment>
<dbReference type="InterPro" id="IPR011907">
    <property type="entry name" value="RNase_III"/>
</dbReference>
<evidence type="ECO:0000256" key="2">
    <source>
        <dbReference type="ARBA" id="ARBA00010183"/>
    </source>
</evidence>
<dbReference type="EC" id="3.1.26.3" evidence="13"/>
<evidence type="ECO:0000256" key="1">
    <source>
        <dbReference type="ARBA" id="ARBA00000109"/>
    </source>
</evidence>
<dbReference type="GO" id="GO:0004525">
    <property type="term" value="F:ribonuclease III activity"/>
    <property type="evidence" value="ECO:0007669"/>
    <property type="project" value="UniProtKB-UniRule"/>
</dbReference>
<evidence type="ECO:0000256" key="8">
    <source>
        <dbReference type="ARBA" id="ARBA00022759"/>
    </source>
</evidence>
<dbReference type="HAMAP" id="MF_00104">
    <property type="entry name" value="RNase_III"/>
    <property type="match status" value="1"/>
</dbReference>
<evidence type="ECO:0000256" key="6">
    <source>
        <dbReference type="ARBA" id="ARBA00022722"/>
    </source>
</evidence>
<keyword evidence="13" id="KW-0699">rRNA-binding</keyword>
<dbReference type="KEGG" id="elj:ELUMI_v1c03630"/>
<gene>
    <name evidence="13 16" type="primary">rnc</name>
    <name evidence="16" type="ORF">ELUMI_v1c03630</name>
</gene>
<dbReference type="CDD" id="cd00593">
    <property type="entry name" value="RIBOc"/>
    <property type="match status" value="1"/>
</dbReference>
<keyword evidence="13" id="KW-0963">Cytoplasm</keyword>
<dbReference type="SUPFAM" id="SSF54768">
    <property type="entry name" value="dsRNA-binding domain-like"/>
    <property type="match status" value="1"/>
</dbReference>
<keyword evidence="11 13" id="KW-0694">RNA-binding</keyword>
<keyword evidence="7 13" id="KW-0479">Metal-binding</keyword>
<evidence type="ECO:0000256" key="9">
    <source>
        <dbReference type="ARBA" id="ARBA00022801"/>
    </source>
</evidence>
<dbReference type="NCBIfam" id="TIGR02191">
    <property type="entry name" value="RNaseIII"/>
    <property type="match status" value="1"/>
</dbReference>
<dbReference type="FunFam" id="1.10.1520.10:FF:000001">
    <property type="entry name" value="Ribonuclease 3"/>
    <property type="match status" value="1"/>
</dbReference>
<comment type="subcellular location">
    <subcellularLocation>
        <location evidence="13">Cytoplasm</location>
    </subcellularLocation>
</comment>
<evidence type="ECO:0000256" key="3">
    <source>
        <dbReference type="ARBA" id="ARBA00022552"/>
    </source>
</evidence>
<evidence type="ECO:0000256" key="11">
    <source>
        <dbReference type="ARBA" id="ARBA00022884"/>
    </source>
</evidence>
<evidence type="ECO:0000256" key="13">
    <source>
        <dbReference type="HAMAP-Rule" id="MF_00104"/>
    </source>
</evidence>
<dbReference type="SMART" id="SM00535">
    <property type="entry name" value="RIBOc"/>
    <property type="match status" value="1"/>
</dbReference>
<evidence type="ECO:0000256" key="5">
    <source>
        <dbReference type="ARBA" id="ARBA00022694"/>
    </source>
</evidence>
<feature type="domain" description="DRBM" evidence="14">
    <location>
        <begin position="158"/>
        <end position="229"/>
    </location>
</feature>
<comment type="catalytic activity">
    <reaction evidence="1 13">
        <text>Endonucleolytic cleavage to 5'-phosphomonoester.</text>
        <dbReference type="EC" id="3.1.26.3"/>
    </reaction>
</comment>
<reference evidence="16 17" key="1">
    <citation type="submission" date="2017-11" db="EMBL/GenBank/DDBJ databases">
        <title>Genome sequence of Entomoplasma luminosum PIMN-1 (ATCC 49195).</title>
        <authorList>
            <person name="Lo W.-S."/>
            <person name="Gasparich G.E."/>
            <person name="Kuo C.-H."/>
        </authorList>
    </citation>
    <scope>NUCLEOTIDE SEQUENCE [LARGE SCALE GENOMIC DNA]</scope>
    <source>
        <strain evidence="16 17">PIMN-1</strain>
    </source>
</reference>
<dbReference type="GO" id="GO:0019843">
    <property type="term" value="F:rRNA binding"/>
    <property type="evidence" value="ECO:0007669"/>
    <property type="project" value="UniProtKB-KW"/>
</dbReference>
<evidence type="ECO:0000313" key="17">
    <source>
        <dbReference type="Proteomes" id="UP000232063"/>
    </source>
</evidence>
<feature type="active site" evidence="13">
    <location>
        <position position="48"/>
    </location>
</feature>
<feature type="binding site" evidence="13">
    <location>
        <position position="44"/>
    </location>
    <ligand>
        <name>Mg(2+)</name>
        <dbReference type="ChEBI" id="CHEBI:18420"/>
    </ligand>
</feature>
<dbReference type="InterPro" id="IPR036389">
    <property type="entry name" value="RNase_III_sf"/>
</dbReference>
<keyword evidence="8 13" id="KW-0255">Endonuclease</keyword>
<dbReference type="InterPro" id="IPR000999">
    <property type="entry name" value="RNase_III_dom"/>
</dbReference>
<organism evidence="16 17">
    <name type="scientific">Williamsoniiplasma luminosum</name>
    <dbReference type="NCBI Taxonomy" id="214888"/>
    <lineage>
        <taxon>Bacteria</taxon>
        <taxon>Bacillati</taxon>
        <taxon>Mycoplasmatota</taxon>
        <taxon>Mollicutes</taxon>
        <taxon>Entomoplasmatales</taxon>
        <taxon>Williamsoniiplasma</taxon>
    </lineage>
</organism>
<dbReference type="PROSITE" id="PS50137">
    <property type="entry name" value="DS_RBD"/>
    <property type="match status" value="1"/>
</dbReference>
<dbReference type="InterPro" id="IPR014720">
    <property type="entry name" value="dsRBD_dom"/>
</dbReference>